<dbReference type="PANTHER" id="PTHR37313">
    <property type="entry name" value="UPF0749 PROTEIN RV1825"/>
    <property type="match status" value="1"/>
</dbReference>
<comment type="caution">
    <text evidence="3">The sequence shown here is derived from an EMBL/GenBank/DDBJ whole genome shotgun (WGS) entry which is preliminary data.</text>
</comment>
<gene>
    <name evidence="3" type="ORF">GGQ92_000124</name>
</gene>
<dbReference type="AlphaFoldDB" id="A0A841RHM5"/>
<evidence type="ECO:0000256" key="1">
    <source>
        <dbReference type="ARBA" id="ARBA00009108"/>
    </source>
</evidence>
<name>A0A841RHM5_9BACI</name>
<evidence type="ECO:0000313" key="4">
    <source>
        <dbReference type="Proteomes" id="UP000572212"/>
    </source>
</evidence>
<dbReference type="Pfam" id="PF05949">
    <property type="entry name" value="DUF881"/>
    <property type="match status" value="1"/>
</dbReference>
<comment type="similarity">
    <text evidence="1">Belongs to the UPF0749 family.</text>
</comment>
<sequence length="230" mass="26157">MRGRQVVYAFVFLLIGFLLTVSIQHANRSGELIQLNESNVEQDLYYRDQLIDVQEKNKQLRSELVELQENVQNLEQEIANDTDELKDLVNRKNTLQKFTGELPIEGEGIQITLSDTTYDMSEEDHANQYVVHDRHIHLLINELFSAGAKAIAINGQRIYHDSHITCIGPVISVEGNVYPAPFVISAIGDQNTLDTSIQMRNGVIEYLVQDNIDVKLDLSSNIMMREKDSL</sequence>
<keyword evidence="2" id="KW-0175">Coiled coil</keyword>
<proteinExistence type="inferred from homology"/>
<dbReference type="EMBL" id="JACHON010000001">
    <property type="protein sequence ID" value="MBB6511357.1"/>
    <property type="molecule type" value="Genomic_DNA"/>
</dbReference>
<dbReference type="Gene3D" id="3.30.70.1880">
    <property type="entry name" value="Protein of unknown function DUF881"/>
    <property type="match status" value="1"/>
</dbReference>
<evidence type="ECO:0000256" key="2">
    <source>
        <dbReference type="SAM" id="Coils"/>
    </source>
</evidence>
<protein>
    <submittedName>
        <fullName evidence="3">Uncharacterized protein YlxW (UPF0749 family)</fullName>
    </submittedName>
</protein>
<dbReference type="PANTHER" id="PTHR37313:SF2">
    <property type="entry name" value="UPF0749 PROTEIN YLXX"/>
    <property type="match status" value="1"/>
</dbReference>
<accession>A0A841RHM5</accession>
<dbReference type="Proteomes" id="UP000572212">
    <property type="component" value="Unassembled WGS sequence"/>
</dbReference>
<dbReference type="InterPro" id="IPR010273">
    <property type="entry name" value="DUF881"/>
</dbReference>
<evidence type="ECO:0000313" key="3">
    <source>
        <dbReference type="EMBL" id="MBB6511357.1"/>
    </source>
</evidence>
<feature type="coiled-coil region" evidence="2">
    <location>
        <begin position="50"/>
        <end position="91"/>
    </location>
</feature>
<dbReference type="SUPFAM" id="SSF161270">
    <property type="entry name" value="PspA lactotransferrin-binding region"/>
    <property type="match status" value="1"/>
</dbReference>
<dbReference type="RefSeq" id="WP_184243491.1">
    <property type="nucleotide sequence ID" value="NZ_BAAACU010000020.1"/>
</dbReference>
<reference evidence="3 4" key="1">
    <citation type="submission" date="2020-08" db="EMBL/GenBank/DDBJ databases">
        <title>Genomic Encyclopedia of Type Strains, Phase IV (KMG-IV): sequencing the most valuable type-strain genomes for metagenomic binning, comparative biology and taxonomic classification.</title>
        <authorList>
            <person name="Goeker M."/>
        </authorList>
    </citation>
    <scope>NUCLEOTIDE SEQUENCE [LARGE SCALE GENOMIC DNA]</scope>
    <source>
        <strain evidence="3 4">DSM 11805</strain>
    </source>
</reference>
<keyword evidence="4" id="KW-1185">Reference proteome</keyword>
<organism evidence="3 4">
    <name type="scientific">Gracilibacillus halotolerans</name>
    <dbReference type="NCBI Taxonomy" id="74386"/>
    <lineage>
        <taxon>Bacteria</taxon>
        <taxon>Bacillati</taxon>
        <taxon>Bacillota</taxon>
        <taxon>Bacilli</taxon>
        <taxon>Bacillales</taxon>
        <taxon>Bacillaceae</taxon>
        <taxon>Gracilibacillus</taxon>
    </lineage>
</organism>